<dbReference type="Pfam" id="PF04542">
    <property type="entry name" value="Sigma70_r2"/>
    <property type="match status" value="1"/>
</dbReference>
<evidence type="ECO:0000259" key="7">
    <source>
        <dbReference type="Pfam" id="PF04542"/>
    </source>
</evidence>
<evidence type="ECO:0000256" key="6">
    <source>
        <dbReference type="RuleBase" id="RU000716"/>
    </source>
</evidence>
<dbReference type="Proteomes" id="UP000741360">
    <property type="component" value="Unassembled WGS sequence"/>
</dbReference>
<dbReference type="InterPro" id="IPR013324">
    <property type="entry name" value="RNA_pol_sigma_r3/r4-like"/>
</dbReference>
<accession>A0A932GT07</accession>
<dbReference type="SUPFAM" id="SSF88659">
    <property type="entry name" value="Sigma3 and sigma4 domains of RNA polymerase sigma factors"/>
    <property type="match status" value="1"/>
</dbReference>
<feature type="domain" description="RNA polymerase sigma-70 region 2" evidence="7">
    <location>
        <begin position="27"/>
        <end position="90"/>
    </location>
</feature>
<dbReference type="PANTHER" id="PTHR43133">
    <property type="entry name" value="RNA POLYMERASE ECF-TYPE SIGMA FACTO"/>
    <property type="match status" value="1"/>
</dbReference>
<evidence type="ECO:0000256" key="4">
    <source>
        <dbReference type="ARBA" id="ARBA00023125"/>
    </source>
</evidence>
<evidence type="ECO:0000256" key="1">
    <source>
        <dbReference type="ARBA" id="ARBA00010641"/>
    </source>
</evidence>
<feature type="domain" description="RNA polymerase sigma factor 70 region 4 type 2" evidence="8">
    <location>
        <begin position="132"/>
        <end position="183"/>
    </location>
</feature>
<dbReference type="EMBL" id="JACPSX010000287">
    <property type="protein sequence ID" value="MBI3016307.1"/>
    <property type="molecule type" value="Genomic_DNA"/>
</dbReference>
<evidence type="ECO:0000313" key="10">
    <source>
        <dbReference type="Proteomes" id="UP000741360"/>
    </source>
</evidence>
<comment type="similarity">
    <text evidence="1 6">Belongs to the sigma-70 factor family. ECF subfamily.</text>
</comment>
<evidence type="ECO:0000256" key="2">
    <source>
        <dbReference type="ARBA" id="ARBA00023015"/>
    </source>
</evidence>
<dbReference type="InterPro" id="IPR013325">
    <property type="entry name" value="RNA_pol_sigma_r2"/>
</dbReference>
<dbReference type="AlphaFoldDB" id="A0A932GT07"/>
<sequence length="203" mass="24025">MGGQDTGTASSLDPQERQRFEELTLPHLDSLYRLAVRLKGDSQDAEDLVQDTYLKALRAFSTLRQPERVRSWLFQILSRLVMDHHRSETREITMGDPKEPDWFSLYDQIWDEDPFPYSDCLHDDFLKQFEDEEVRRALLHLPEVYRLPLVLLYGEEMSYRDLAEVLGCPVGTVMSRLHRGRKILERELWECAKRRGLVRTWKT</sequence>
<dbReference type="SUPFAM" id="SSF88946">
    <property type="entry name" value="Sigma2 domain of RNA polymerase sigma factors"/>
    <property type="match status" value="1"/>
</dbReference>
<dbReference type="GO" id="GO:0016987">
    <property type="term" value="F:sigma factor activity"/>
    <property type="evidence" value="ECO:0007669"/>
    <property type="project" value="UniProtKB-KW"/>
</dbReference>
<dbReference type="GO" id="GO:0006352">
    <property type="term" value="P:DNA-templated transcription initiation"/>
    <property type="evidence" value="ECO:0007669"/>
    <property type="project" value="InterPro"/>
</dbReference>
<organism evidence="9 10">
    <name type="scientific">Tectimicrobiota bacterium</name>
    <dbReference type="NCBI Taxonomy" id="2528274"/>
    <lineage>
        <taxon>Bacteria</taxon>
        <taxon>Pseudomonadati</taxon>
        <taxon>Nitrospinota/Tectimicrobiota group</taxon>
        <taxon>Candidatus Tectimicrobiota</taxon>
    </lineage>
</organism>
<dbReference type="PANTHER" id="PTHR43133:SF25">
    <property type="entry name" value="RNA POLYMERASE SIGMA FACTOR RFAY-RELATED"/>
    <property type="match status" value="1"/>
</dbReference>
<dbReference type="InterPro" id="IPR039425">
    <property type="entry name" value="RNA_pol_sigma-70-like"/>
</dbReference>
<dbReference type="PROSITE" id="PS01063">
    <property type="entry name" value="SIGMA70_ECF"/>
    <property type="match status" value="1"/>
</dbReference>
<dbReference type="GO" id="GO:0003677">
    <property type="term" value="F:DNA binding"/>
    <property type="evidence" value="ECO:0007669"/>
    <property type="project" value="UniProtKB-KW"/>
</dbReference>
<comment type="caution">
    <text evidence="9">The sequence shown here is derived from an EMBL/GenBank/DDBJ whole genome shotgun (WGS) entry which is preliminary data.</text>
</comment>
<keyword evidence="2 6" id="KW-0805">Transcription regulation</keyword>
<dbReference type="Gene3D" id="1.10.10.10">
    <property type="entry name" value="Winged helix-like DNA-binding domain superfamily/Winged helix DNA-binding domain"/>
    <property type="match status" value="1"/>
</dbReference>
<dbReference type="InterPro" id="IPR013249">
    <property type="entry name" value="RNA_pol_sigma70_r4_t2"/>
</dbReference>
<dbReference type="Pfam" id="PF08281">
    <property type="entry name" value="Sigma70_r4_2"/>
    <property type="match status" value="1"/>
</dbReference>
<evidence type="ECO:0000313" key="9">
    <source>
        <dbReference type="EMBL" id="MBI3016307.1"/>
    </source>
</evidence>
<keyword evidence="3 6" id="KW-0731">Sigma factor</keyword>
<dbReference type="Gene3D" id="1.10.1740.10">
    <property type="match status" value="1"/>
</dbReference>
<evidence type="ECO:0000259" key="8">
    <source>
        <dbReference type="Pfam" id="PF08281"/>
    </source>
</evidence>
<evidence type="ECO:0000256" key="3">
    <source>
        <dbReference type="ARBA" id="ARBA00023082"/>
    </source>
</evidence>
<evidence type="ECO:0000256" key="5">
    <source>
        <dbReference type="ARBA" id="ARBA00023163"/>
    </source>
</evidence>
<gene>
    <name evidence="9" type="ORF">HYY65_14870</name>
</gene>
<dbReference type="CDD" id="cd06171">
    <property type="entry name" value="Sigma70_r4"/>
    <property type="match status" value="1"/>
</dbReference>
<dbReference type="InterPro" id="IPR000838">
    <property type="entry name" value="RNA_pol_sigma70_ECF_CS"/>
</dbReference>
<keyword evidence="5 6" id="KW-0804">Transcription</keyword>
<protein>
    <recommendedName>
        <fullName evidence="6">RNA polymerase sigma factor</fullName>
    </recommendedName>
</protein>
<dbReference type="InterPro" id="IPR036388">
    <property type="entry name" value="WH-like_DNA-bd_sf"/>
</dbReference>
<reference evidence="9" key="1">
    <citation type="submission" date="2020-07" db="EMBL/GenBank/DDBJ databases">
        <title>Huge and variable diversity of episymbiotic CPR bacteria and DPANN archaea in groundwater ecosystems.</title>
        <authorList>
            <person name="He C.Y."/>
            <person name="Keren R."/>
            <person name="Whittaker M."/>
            <person name="Farag I.F."/>
            <person name="Doudna J."/>
            <person name="Cate J.H.D."/>
            <person name="Banfield J.F."/>
        </authorList>
    </citation>
    <scope>NUCLEOTIDE SEQUENCE</scope>
    <source>
        <strain evidence="9">NC_groundwater_717_Ag_S-0.2um_59_8</strain>
    </source>
</reference>
<keyword evidence="4 6" id="KW-0238">DNA-binding</keyword>
<dbReference type="InterPro" id="IPR007627">
    <property type="entry name" value="RNA_pol_sigma70_r2"/>
</dbReference>
<name>A0A932GT07_UNCTE</name>
<dbReference type="NCBIfam" id="TIGR02937">
    <property type="entry name" value="sigma70-ECF"/>
    <property type="match status" value="1"/>
</dbReference>
<dbReference type="InterPro" id="IPR014284">
    <property type="entry name" value="RNA_pol_sigma-70_dom"/>
</dbReference>
<proteinExistence type="inferred from homology"/>